<reference evidence="3" key="1">
    <citation type="submission" date="2021-01" db="EMBL/GenBank/DDBJ databases">
        <authorList>
            <person name="Corre E."/>
            <person name="Pelletier E."/>
            <person name="Niang G."/>
            <person name="Scheremetjew M."/>
            <person name="Finn R."/>
            <person name="Kale V."/>
            <person name="Holt S."/>
            <person name="Cochrane G."/>
            <person name="Meng A."/>
            <person name="Brown T."/>
            <person name="Cohen L."/>
        </authorList>
    </citation>
    <scope>NUCLEOTIDE SEQUENCE</scope>
    <source>
        <strain evidence="3">RCC3387</strain>
    </source>
</reference>
<keyword evidence="1" id="KW-0175">Coiled coil</keyword>
<feature type="compositionally biased region" description="Low complexity" evidence="2">
    <location>
        <begin position="8"/>
        <end position="18"/>
    </location>
</feature>
<dbReference type="AlphaFoldDB" id="A0A7S2LTI9"/>
<protein>
    <submittedName>
        <fullName evidence="3">Uncharacterized protein</fullName>
    </submittedName>
</protein>
<gene>
    <name evidence="3" type="ORF">BRAN1462_LOCUS42620</name>
</gene>
<feature type="coiled-coil region" evidence="1">
    <location>
        <begin position="116"/>
        <end position="150"/>
    </location>
</feature>
<evidence type="ECO:0000313" key="3">
    <source>
        <dbReference type="EMBL" id="CAD9615391.1"/>
    </source>
</evidence>
<evidence type="ECO:0000256" key="1">
    <source>
        <dbReference type="SAM" id="Coils"/>
    </source>
</evidence>
<dbReference type="EMBL" id="HBGW01066820">
    <property type="protein sequence ID" value="CAD9615391.1"/>
    <property type="molecule type" value="Transcribed_RNA"/>
</dbReference>
<proteinExistence type="predicted"/>
<sequence>MLISKFDGPGSHGPSGSSIPALLPRGGLQPCFEDPYLSAGRLKPETHFGPVSGLIEDELGAETFRILGKHGDIFALIAAAAIDSPKGEFGIRAFLRHIRDLITQTPEANHDLVRRLHMAQERAARADQAVAQLRATAEALRSGLKREREARAVERAQLEGWAAQLAEDAERAFAGLRGHAELALHREAGEAAAAREMLAREATERARVTQELREARQTFLERGAQLAKLNDSLRIGAEWLGGAAASGIEPSGAGSPGGCAFRPVPVAFLGAQ</sequence>
<feature type="region of interest" description="Disordered" evidence="2">
    <location>
        <begin position="1"/>
        <end position="20"/>
    </location>
</feature>
<accession>A0A7S2LTI9</accession>
<organism evidence="3">
    <name type="scientific">Zooxanthella nutricula</name>
    <dbReference type="NCBI Taxonomy" id="1333877"/>
    <lineage>
        <taxon>Eukaryota</taxon>
        <taxon>Sar</taxon>
        <taxon>Alveolata</taxon>
        <taxon>Dinophyceae</taxon>
        <taxon>Peridiniales</taxon>
        <taxon>Peridiniales incertae sedis</taxon>
        <taxon>Zooxanthella</taxon>
    </lineage>
</organism>
<evidence type="ECO:0000256" key="2">
    <source>
        <dbReference type="SAM" id="MobiDB-lite"/>
    </source>
</evidence>
<name>A0A7S2LTI9_9DINO</name>